<protein>
    <recommendedName>
        <fullName evidence="7">FAD-binding domain-containing protein</fullName>
    </recommendedName>
</protein>
<gene>
    <name evidence="8" type="ORF">NEMBOFW57_006761</name>
</gene>
<evidence type="ECO:0000256" key="6">
    <source>
        <dbReference type="SAM" id="Phobius"/>
    </source>
</evidence>
<keyword evidence="5" id="KW-0560">Oxidoreductase</keyword>
<dbReference type="GO" id="GO:0071949">
    <property type="term" value="F:FAD binding"/>
    <property type="evidence" value="ECO:0007669"/>
    <property type="project" value="InterPro"/>
</dbReference>
<dbReference type="PRINTS" id="PR00420">
    <property type="entry name" value="RNGMNOXGNASE"/>
</dbReference>
<evidence type="ECO:0000259" key="7">
    <source>
        <dbReference type="Pfam" id="PF01494"/>
    </source>
</evidence>
<keyword evidence="6" id="KW-0812">Transmembrane</keyword>
<keyword evidence="6" id="KW-1133">Transmembrane helix</keyword>
<keyword evidence="9" id="KW-1185">Reference proteome</keyword>
<feature type="transmembrane region" description="Helical" evidence="6">
    <location>
        <begin position="1031"/>
        <end position="1057"/>
    </location>
</feature>
<comment type="cofactor">
    <cofactor evidence="1">
        <name>FAD</name>
        <dbReference type="ChEBI" id="CHEBI:57692"/>
    </cofactor>
</comment>
<evidence type="ECO:0000256" key="2">
    <source>
        <dbReference type="ARBA" id="ARBA00007992"/>
    </source>
</evidence>
<feature type="transmembrane region" description="Helical" evidence="6">
    <location>
        <begin position="836"/>
        <end position="857"/>
    </location>
</feature>
<comment type="caution">
    <text evidence="8">The sequence shown here is derived from an EMBL/GenBank/DDBJ whole genome shotgun (WGS) entry which is preliminary data.</text>
</comment>
<feature type="transmembrane region" description="Helical" evidence="6">
    <location>
        <begin position="950"/>
        <end position="968"/>
    </location>
</feature>
<name>A0AAD4HUQ5_9PEZI</name>
<dbReference type="InterPro" id="IPR029063">
    <property type="entry name" value="SAM-dependent_MTases_sf"/>
</dbReference>
<organism evidence="8 9">
    <name type="scientific">Staphylotrichum longicolle</name>
    <dbReference type="NCBI Taxonomy" id="669026"/>
    <lineage>
        <taxon>Eukaryota</taxon>
        <taxon>Fungi</taxon>
        <taxon>Dikarya</taxon>
        <taxon>Ascomycota</taxon>
        <taxon>Pezizomycotina</taxon>
        <taxon>Sordariomycetes</taxon>
        <taxon>Sordariomycetidae</taxon>
        <taxon>Sordariales</taxon>
        <taxon>Chaetomiaceae</taxon>
        <taxon>Staphylotrichum</taxon>
    </lineage>
</organism>
<evidence type="ECO:0000256" key="5">
    <source>
        <dbReference type="ARBA" id="ARBA00023002"/>
    </source>
</evidence>
<accession>A0AAD4HUQ5</accession>
<proteinExistence type="inferred from homology"/>
<sequence length="1084" mass="117843">MPLPLTSADKIASYGIRGADPSPSFLAIELSQAVHRINLINAWGPAIGPGTRVLELGCGQGPCTQALAEAVTSPDDPTGSSGHITAVDPGAPDYGAPFTLGEAQSHLSAGPLGPLITFHRADPIDFLAAHADAQWDVAVLAHCIWYFRSADTLRQILAALRGRVARVCLAEWALHATEPAAAAHVLAALARATFEAHRADSVENIQTLASPRAIKEAAAQAGWEVESEGTVVPEAELSDGYWETGTVVREGFAEEVEKEIKDGRVKAVLTSARDAVIAAADSVGGAKRQAQVDYVLLERRDQVAPQVGASIGMFPSAARILDQLGAWKGVNDGSEPLRVFNTRNSKGNPICPQDFSSFLVHARTGYWTAWGERQNLLRVLYENLKEPGKILVNKDLVDIRHDANGVSAICADGSSFRGDILVGADGVFSKTRTKMWELAESEHPDLVAADKDCLISEYNCLFGISKGVACSKLTAGDVNTTYCSGRALLSVTAEGGKVYWFAQERLPETYRLAKYPRYTDDDAKDFVSRHGDMVVVPGPNGLTLADLWEKMVSSRLVAIEEAKFKLWHWGRIGCVGDSIHKATPNLGIGGNSAVESAASIANGIKRLADSTRATGRRPTQQEVEEMLADYKSAREVRAAAVVDASGFLARAQNIHGLSSRFFVTYLLPMLSEFLPELMSNALIGATKLDFLPLPAASLSGTMPFNPSQGDGLRESKLKRMLLALPLLGLSFAGLWVMDATPAMEWAKALRDSGTLNLPTGPIPIIRSFYHLPSFDDFVALINTFFFPSLYNTDPISRRQLTSFLTDGTVLLTIWIFESARRANMLTPLQLPNLFTALGQLLGIGVMAPIYCFLHYVLSPVESFAARDQRLTNTRISYAALPAILLTYLFPFYAMILWPTLEARQDLLYLWQLYPAWLALAVWGIGRLFVRDTVASDKLYDTQRDLPVMRVYLGAASVLAAGVWVWTVWLSGSGGLTGVFVPEGLPRSMPSFEAFAGQFLRWDEVFGFGSHLVWLGYLFWDLAAAGMLREGWFTAVGLGVVSVLLVGPGATLGLGWLWREHILATRRHKDALTPESVGRLHGTAF</sequence>
<dbReference type="SUPFAM" id="SSF51905">
    <property type="entry name" value="FAD/NAD(P)-binding domain"/>
    <property type="match status" value="1"/>
</dbReference>
<comment type="similarity">
    <text evidence="2">Belongs to the paxM FAD-dependent monooxygenase family.</text>
</comment>
<dbReference type="Pfam" id="PF01494">
    <property type="entry name" value="FAD_binding_3"/>
    <property type="match status" value="1"/>
</dbReference>
<dbReference type="InterPro" id="IPR050562">
    <property type="entry name" value="FAD_mOase_fung"/>
</dbReference>
<feature type="transmembrane region" description="Helical" evidence="6">
    <location>
        <begin position="909"/>
        <end position="929"/>
    </location>
</feature>
<evidence type="ECO:0000256" key="1">
    <source>
        <dbReference type="ARBA" id="ARBA00001974"/>
    </source>
</evidence>
<evidence type="ECO:0000256" key="4">
    <source>
        <dbReference type="ARBA" id="ARBA00022827"/>
    </source>
</evidence>
<dbReference type="EMBL" id="JAHCVI010000003">
    <property type="protein sequence ID" value="KAG7287254.1"/>
    <property type="molecule type" value="Genomic_DNA"/>
</dbReference>
<keyword evidence="4" id="KW-0274">FAD</keyword>
<dbReference type="PANTHER" id="PTHR47356">
    <property type="entry name" value="FAD-DEPENDENT MONOOXYGENASE ASQG-RELATED"/>
    <property type="match status" value="1"/>
</dbReference>
<evidence type="ECO:0000256" key="3">
    <source>
        <dbReference type="ARBA" id="ARBA00022630"/>
    </source>
</evidence>
<dbReference type="CDD" id="cd02440">
    <property type="entry name" value="AdoMet_MTases"/>
    <property type="match status" value="1"/>
</dbReference>
<feature type="domain" description="FAD-binding" evidence="7">
    <location>
        <begin position="292"/>
        <end position="434"/>
    </location>
</feature>
<dbReference type="GO" id="GO:0004497">
    <property type="term" value="F:monooxygenase activity"/>
    <property type="evidence" value="ECO:0007669"/>
    <property type="project" value="InterPro"/>
</dbReference>
<dbReference type="Gene3D" id="3.40.50.150">
    <property type="entry name" value="Vaccinia Virus protein VP39"/>
    <property type="match status" value="1"/>
</dbReference>
<dbReference type="SUPFAM" id="SSF53335">
    <property type="entry name" value="S-adenosyl-L-methionine-dependent methyltransferases"/>
    <property type="match status" value="1"/>
</dbReference>
<evidence type="ECO:0000313" key="8">
    <source>
        <dbReference type="EMBL" id="KAG7287254.1"/>
    </source>
</evidence>
<dbReference type="InterPro" id="IPR036188">
    <property type="entry name" value="FAD/NAD-bd_sf"/>
</dbReference>
<evidence type="ECO:0000313" key="9">
    <source>
        <dbReference type="Proteomes" id="UP001197093"/>
    </source>
</evidence>
<feature type="transmembrane region" description="Helical" evidence="6">
    <location>
        <begin position="877"/>
        <end position="897"/>
    </location>
</feature>
<keyword evidence="6" id="KW-0472">Membrane</keyword>
<dbReference type="Proteomes" id="UP001197093">
    <property type="component" value="Unassembled WGS sequence"/>
</dbReference>
<dbReference type="AlphaFoldDB" id="A0AAD4HUQ5"/>
<keyword evidence="3" id="KW-0285">Flavoprotein</keyword>
<dbReference type="InterPro" id="IPR002938">
    <property type="entry name" value="FAD-bd"/>
</dbReference>
<reference evidence="8" key="1">
    <citation type="submission" date="2023-02" db="EMBL/GenBank/DDBJ databases">
        <authorList>
            <person name="Palmer J.M."/>
        </authorList>
    </citation>
    <scope>NUCLEOTIDE SEQUENCE</scope>
    <source>
        <strain evidence="8">FW57</strain>
    </source>
</reference>
<dbReference type="PANTHER" id="PTHR47356:SF2">
    <property type="entry name" value="FAD-BINDING DOMAIN-CONTAINING PROTEIN-RELATED"/>
    <property type="match status" value="1"/>
</dbReference>
<dbReference type="Gene3D" id="3.50.50.60">
    <property type="entry name" value="FAD/NAD(P)-binding domain"/>
    <property type="match status" value="1"/>
</dbReference>